<reference evidence="1 2" key="1">
    <citation type="journal article" date="2018" name="PLoS Genet.">
        <title>Population sequencing reveals clonal diversity and ancestral inbreeding in the grapevine cultivar Chardonnay.</title>
        <authorList>
            <person name="Roach M.J."/>
            <person name="Johnson D.L."/>
            <person name="Bohlmann J."/>
            <person name="van Vuuren H.J."/>
            <person name="Jones S.J."/>
            <person name="Pretorius I.S."/>
            <person name="Schmidt S.A."/>
            <person name="Borneman A.R."/>
        </authorList>
    </citation>
    <scope>NUCLEOTIDE SEQUENCE [LARGE SCALE GENOMIC DNA]</scope>
    <source>
        <strain evidence="2">cv. Chardonnay</strain>
        <tissue evidence="1">Leaf</tissue>
    </source>
</reference>
<dbReference type="Proteomes" id="UP000288805">
    <property type="component" value="Unassembled WGS sequence"/>
</dbReference>
<evidence type="ECO:0000313" key="2">
    <source>
        <dbReference type="Proteomes" id="UP000288805"/>
    </source>
</evidence>
<dbReference type="EMBL" id="QGNW01000079">
    <property type="protein sequence ID" value="RVX00779.1"/>
    <property type="molecule type" value="Genomic_DNA"/>
</dbReference>
<accession>A0A438IVK5</accession>
<organism evidence="1 2">
    <name type="scientific">Vitis vinifera</name>
    <name type="common">Grape</name>
    <dbReference type="NCBI Taxonomy" id="29760"/>
    <lineage>
        <taxon>Eukaryota</taxon>
        <taxon>Viridiplantae</taxon>
        <taxon>Streptophyta</taxon>
        <taxon>Embryophyta</taxon>
        <taxon>Tracheophyta</taxon>
        <taxon>Spermatophyta</taxon>
        <taxon>Magnoliopsida</taxon>
        <taxon>eudicotyledons</taxon>
        <taxon>Gunneridae</taxon>
        <taxon>Pentapetalae</taxon>
        <taxon>rosids</taxon>
        <taxon>Vitales</taxon>
        <taxon>Vitaceae</taxon>
        <taxon>Viteae</taxon>
        <taxon>Vitis</taxon>
    </lineage>
</organism>
<proteinExistence type="predicted"/>
<comment type="caution">
    <text evidence="1">The sequence shown here is derived from an EMBL/GenBank/DDBJ whole genome shotgun (WGS) entry which is preliminary data.</text>
</comment>
<sequence>MICKSRRLALDEYVIKDGAASDGGHMKIFLSRKRFQVPYCLLMVDFVRKYVYDFLMIDFVGKWDQVCPICKSIKAKGLEKDPGCGWMEIQNWVYVLGVGIRSSNSLKRTMRRETCFAGNRLTIPFGMSYKTMYHFAGFGLFHTWGLDSNGESNSIRKRRKQSTFSLRPMEPVGSFILEGGASNVTRCQPKKAPTQLEQHEELGSYPVCSGMQGANREHGIVQRRAAEEEWKVKSIPNAKTNASKLATATLVVMEWA</sequence>
<dbReference type="AlphaFoldDB" id="A0A438IVK5"/>
<evidence type="ECO:0000313" key="1">
    <source>
        <dbReference type="EMBL" id="RVX00779.1"/>
    </source>
</evidence>
<name>A0A438IVK5_VITVI</name>
<gene>
    <name evidence="1" type="ORF">CK203_026462</name>
</gene>
<protein>
    <submittedName>
        <fullName evidence="1">Uncharacterized protein</fullName>
    </submittedName>
</protein>